<keyword evidence="2" id="KW-0521">NADP</keyword>
<dbReference type="InterPro" id="IPR008030">
    <property type="entry name" value="NmrA-like"/>
</dbReference>
<dbReference type="Proteomes" id="UP001305779">
    <property type="component" value="Unassembled WGS sequence"/>
</dbReference>
<comment type="similarity">
    <text evidence="1">Belongs to the NmrA-type oxidoreductase family.</text>
</comment>
<dbReference type="Pfam" id="PF05368">
    <property type="entry name" value="NmrA"/>
    <property type="match status" value="1"/>
</dbReference>
<evidence type="ECO:0000313" key="5">
    <source>
        <dbReference type="Proteomes" id="UP001305779"/>
    </source>
</evidence>
<dbReference type="InterPro" id="IPR036291">
    <property type="entry name" value="NAD(P)-bd_dom_sf"/>
</dbReference>
<dbReference type="SUPFAM" id="SSF51735">
    <property type="entry name" value="NAD(P)-binding Rossmann-fold domains"/>
    <property type="match status" value="1"/>
</dbReference>
<reference evidence="4 5" key="1">
    <citation type="journal article" date="2023" name="G3 (Bethesda)">
        <title>A chromosome-level genome assembly of Zasmidium syzygii isolated from banana leaves.</title>
        <authorList>
            <person name="van Westerhoven A.C."/>
            <person name="Mehrabi R."/>
            <person name="Talebi R."/>
            <person name="Steentjes M.B.F."/>
            <person name="Corcolon B."/>
            <person name="Chong P.A."/>
            <person name="Kema G.H.J."/>
            <person name="Seidl M.F."/>
        </authorList>
    </citation>
    <scope>NUCLEOTIDE SEQUENCE [LARGE SCALE GENOMIC DNA]</scope>
    <source>
        <strain evidence="4 5">P124</strain>
    </source>
</reference>
<evidence type="ECO:0000256" key="2">
    <source>
        <dbReference type="ARBA" id="ARBA00022857"/>
    </source>
</evidence>
<comment type="caution">
    <text evidence="4">The sequence shown here is derived from an EMBL/GenBank/DDBJ whole genome shotgun (WGS) entry which is preliminary data.</text>
</comment>
<keyword evidence="5" id="KW-1185">Reference proteome</keyword>
<dbReference type="Gene3D" id="3.40.50.720">
    <property type="entry name" value="NAD(P)-binding Rossmann-like Domain"/>
    <property type="match status" value="1"/>
</dbReference>
<dbReference type="Gene3D" id="3.90.25.10">
    <property type="entry name" value="UDP-galactose 4-epimerase, domain 1"/>
    <property type="match status" value="1"/>
</dbReference>
<dbReference type="PANTHER" id="PTHR42748:SF11">
    <property type="entry name" value="NMRA-LIKE DOMAIN-CONTAINING PROTEIN"/>
    <property type="match status" value="1"/>
</dbReference>
<evidence type="ECO:0000313" key="4">
    <source>
        <dbReference type="EMBL" id="KAK4502296.1"/>
    </source>
</evidence>
<feature type="domain" description="NmrA-like" evidence="3">
    <location>
        <begin position="42"/>
        <end position="343"/>
    </location>
</feature>
<dbReference type="InterPro" id="IPR051164">
    <property type="entry name" value="NmrA-like_oxidored"/>
</dbReference>
<evidence type="ECO:0000256" key="1">
    <source>
        <dbReference type="ARBA" id="ARBA00006328"/>
    </source>
</evidence>
<evidence type="ECO:0000259" key="3">
    <source>
        <dbReference type="Pfam" id="PF05368"/>
    </source>
</evidence>
<sequence>MAGSIDSISAAAAKTYKEQRWITLHYHRDLQKIICKRHLRNMSKTLVIFGATGQQGGAVLNFVLKDPELSQQYSIRAVTRDTNNDKAKQLAKKVSVVQGDTADKASLEAALHGAHTVFAMTTPSMGANAFEEEYDTAKRIADVAVEQGVQYFIFSTLPSVRNISNGKYTRVVPFDVKAAAEEYIRGLPIKSAFFCPGSFMENFQSQTFVGPKQSSDGNWIFHRTHSPQTRYPLIAMNEDGGKFVGAILADPEKFEGKRLCAATDMYSFEEIVASLSKSAGETTQYKQVPDDEFIKDTPVMPELFAEYFHYWDEFGYYGPESESLVTWAAGNARGKLTSFDEFLRKNPFRLG</sequence>
<dbReference type="PANTHER" id="PTHR42748">
    <property type="entry name" value="NITROGEN METABOLITE REPRESSION PROTEIN NMRA FAMILY MEMBER"/>
    <property type="match status" value="1"/>
</dbReference>
<name>A0ABR0EMB1_ZASCE</name>
<proteinExistence type="inferred from homology"/>
<dbReference type="CDD" id="cd05251">
    <property type="entry name" value="NmrA_like_SDR_a"/>
    <property type="match status" value="1"/>
</dbReference>
<dbReference type="EMBL" id="JAXOVC010000004">
    <property type="protein sequence ID" value="KAK4502296.1"/>
    <property type="molecule type" value="Genomic_DNA"/>
</dbReference>
<protein>
    <recommendedName>
        <fullName evidence="3">NmrA-like domain-containing protein</fullName>
    </recommendedName>
</protein>
<gene>
    <name evidence="4" type="ORF">PRZ48_005721</name>
</gene>
<accession>A0ABR0EMB1</accession>
<organism evidence="4 5">
    <name type="scientific">Zasmidium cellare</name>
    <name type="common">Wine cellar mold</name>
    <name type="synonym">Racodium cellare</name>
    <dbReference type="NCBI Taxonomy" id="395010"/>
    <lineage>
        <taxon>Eukaryota</taxon>
        <taxon>Fungi</taxon>
        <taxon>Dikarya</taxon>
        <taxon>Ascomycota</taxon>
        <taxon>Pezizomycotina</taxon>
        <taxon>Dothideomycetes</taxon>
        <taxon>Dothideomycetidae</taxon>
        <taxon>Mycosphaerellales</taxon>
        <taxon>Mycosphaerellaceae</taxon>
        <taxon>Zasmidium</taxon>
    </lineage>
</organism>